<name>A0A060S6Z4_PYCCI</name>
<dbReference type="OrthoDB" id="107110at2759"/>
<dbReference type="STRING" id="5643.A0A060S6Z4"/>
<dbReference type="PANTHER" id="PTHR33266">
    <property type="entry name" value="CHROMOSOME 15, WHOLE GENOME SHOTGUN SEQUENCE"/>
    <property type="match status" value="1"/>
</dbReference>
<evidence type="ECO:0000313" key="1">
    <source>
        <dbReference type="EMBL" id="CDO68158.1"/>
    </source>
</evidence>
<protein>
    <submittedName>
        <fullName evidence="1">Uncharacterized protein</fullName>
    </submittedName>
</protein>
<reference evidence="1" key="1">
    <citation type="submission" date="2014-01" db="EMBL/GenBank/DDBJ databases">
        <title>The genome of the white-rot fungus Pycnoporus cinnabarinus: a basidiomycete model with a versatile arsenal for lignocellulosic biomass breakdown.</title>
        <authorList>
            <person name="Levasseur A."/>
            <person name="Lomascolo A."/>
            <person name="Ruiz-Duenas F.J."/>
            <person name="Uzan E."/>
            <person name="Piumi F."/>
            <person name="Kues U."/>
            <person name="Ram A.F.J."/>
            <person name="Murat C."/>
            <person name="Haon M."/>
            <person name="Benoit I."/>
            <person name="Arfi Y."/>
            <person name="Chevret D."/>
            <person name="Drula E."/>
            <person name="Kwon M.J."/>
            <person name="Gouret P."/>
            <person name="Lesage-Meessen L."/>
            <person name="Lombard V."/>
            <person name="Mariette J."/>
            <person name="Noirot C."/>
            <person name="Park J."/>
            <person name="Patyshakuliyeva A."/>
            <person name="Wieneger R.A.B."/>
            <person name="Wosten H.A.B."/>
            <person name="Martin F."/>
            <person name="Coutinho P.M."/>
            <person name="de Vries R."/>
            <person name="Martinez A.T."/>
            <person name="Klopp C."/>
            <person name="Pontarotti P."/>
            <person name="Henrissat B."/>
            <person name="Record E."/>
        </authorList>
    </citation>
    <scope>NUCLEOTIDE SEQUENCE [LARGE SCALE GENOMIC DNA]</scope>
    <source>
        <strain evidence="1">BRFM137</strain>
    </source>
</reference>
<sequence length="429" mass="47429">MLHTLPYFDEAQLFNRGGTLDSQAALFPDVRRALCPIRRLPMFTLFLSFMGKLEQLSPPTQLESSDRILRLELVPLEPIVWTPFAVFARRITKDKVWTLTEVASTNHIAHLGRPLFSAMYEAAMRAGDATVCEWIIDLACQKLLKAEVSASNSMTQQQILVCIAVRIPIDFNPVPIMRGGGADADGERNVVADHMRLLLWSDGNARSAEARALFDPFLATTHYFGSSLLDLGARGEFAAALLLLYARDRATTFAIERSETPGTLSRPENDSSGRRRIVTVCQFLEAPLGERNVKRVFPDAKSYFNHFIKVKSYDVVHQEYLLLAISRGAAIICADGHVGIGIIIPVLIGTELKKGNLGPGEEQCGLFDRDVKEPPPVLRMVFALASLQAAVASPSIPIRQSQRTDKTAKFTAYDIWCAGASHETFAVNK</sequence>
<dbReference type="OMA" id="ETICPSE"/>
<proteinExistence type="predicted"/>
<gene>
    <name evidence="1" type="ORF">BN946_scf184938.g10</name>
</gene>
<accession>A0A060S6Z4</accession>
<comment type="caution">
    <text evidence="1">The sequence shown here is derived from an EMBL/GenBank/DDBJ whole genome shotgun (WGS) entry which is preliminary data.</text>
</comment>
<evidence type="ECO:0000313" key="2">
    <source>
        <dbReference type="Proteomes" id="UP000029665"/>
    </source>
</evidence>
<dbReference type="Proteomes" id="UP000029665">
    <property type="component" value="Unassembled WGS sequence"/>
</dbReference>
<dbReference type="AlphaFoldDB" id="A0A060S6Z4"/>
<dbReference type="PANTHER" id="PTHR33266:SF1">
    <property type="entry name" value="F-BOX DOMAIN-CONTAINING PROTEIN"/>
    <property type="match status" value="1"/>
</dbReference>
<organism evidence="1 2">
    <name type="scientific">Pycnoporus cinnabarinus</name>
    <name type="common">Cinnabar-red polypore</name>
    <name type="synonym">Trametes cinnabarina</name>
    <dbReference type="NCBI Taxonomy" id="5643"/>
    <lineage>
        <taxon>Eukaryota</taxon>
        <taxon>Fungi</taxon>
        <taxon>Dikarya</taxon>
        <taxon>Basidiomycota</taxon>
        <taxon>Agaricomycotina</taxon>
        <taxon>Agaricomycetes</taxon>
        <taxon>Polyporales</taxon>
        <taxon>Polyporaceae</taxon>
        <taxon>Trametes</taxon>
    </lineage>
</organism>
<keyword evidence="2" id="KW-1185">Reference proteome</keyword>
<dbReference type="HOGENOM" id="CLU_580104_0_0_1"/>
<dbReference type="EMBL" id="CCBP010000006">
    <property type="protein sequence ID" value="CDO68158.1"/>
    <property type="molecule type" value="Genomic_DNA"/>
</dbReference>